<dbReference type="AlphaFoldDB" id="A0A9D2KLD7"/>
<dbReference type="Proteomes" id="UP000823900">
    <property type="component" value="Unassembled WGS sequence"/>
</dbReference>
<dbReference type="InterPro" id="IPR014777">
    <property type="entry name" value="4pyrrole_Mease_sub1"/>
</dbReference>
<sequence>MVHFVGAGPGDKELITVKGKRLLEEADVIIYAGSLVNPELLEYAKPQAKICNSASMTLEEVIEVMEKAESEGKTTVRLHTGDPSVYGAHREQMDRLEERGISYDVVPGVSSFQAAAASMKKEYTLPGVSQTVILTRLEGRTPVPEKENLKSLASHQASMVVFLSAGQTETVAEKLIEGGYPADTPAAVIYKASWEDEKIVAGTLADIGKKAKEAGISRTALIAVGGFLGNTYQLSRLYDRHFSHGFRQGTDGDGQLQEGSRVKE</sequence>
<keyword evidence="4 8" id="KW-0489">Methyltransferase</keyword>
<dbReference type="SUPFAM" id="SSF53790">
    <property type="entry name" value="Tetrapyrrole methylase"/>
    <property type="match status" value="1"/>
</dbReference>
<dbReference type="GO" id="GO:0009236">
    <property type="term" value="P:cobalamin biosynthetic process"/>
    <property type="evidence" value="ECO:0007669"/>
    <property type="project" value="UniProtKB-KW"/>
</dbReference>
<dbReference type="PANTHER" id="PTHR45790">
    <property type="entry name" value="SIROHEME SYNTHASE-RELATED"/>
    <property type="match status" value="1"/>
</dbReference>
<dbReference type="Gene3D" id="3.30.950.10">
    <property type="entry name" value="Methyltransferase, Cobalt-precorrin-4 Transmethylase, Domain 2"/>
    <property type="match status" value="1"/>
</dbReference>
<dbReference type="EMBL" id="DWZA01000011">
    <property type="protein sequence ID" value="HJA70177.1"/>
    <property type="molecule type" value="Genomic_DNA"/>
</dbReference>
<evidence type="ECO:0000256" key="4">
    <source>
        <dbReference type="ARBA" id="ARBA00022603"/>
    </source>
</evidence>
<dbReference type="GO" id="GO:0046026">
    <property type="term" value="F:precorrin-4 C11-methyltransferase activity"/>
    <property type="evidence" value="ECO:0007669"/>
    <property type="project" value="UniProtKB-EC"/>
</dbReference>
<dbReference type="InterPro" id="IPR006362">
    <property type="entry name" value="Cbl_synth_CobM/CibF"/>
</dbReference>
<dbReference type="NCBIfam" id="TIGR01465">
    <property type="entry name" value="cobM_cbiF"/>
    <property type="match status" value="1"/>
</dbReference>
<dbReference type="InterPro" id="IPR003043">
    <property type="entry name" value="Uropor_MeTrfase_CS"/>
</dbReference>
<dbReference type="InterPro" id="IPR050161">
    <property type="entry name" value="Siro_Cobalamin_biosynth"/>
</dbReference>
<evidence type="ECO:0000256" key="1">
    <source>
        <dbReference type="ARBA" id="ARBA00004953"/>
    </source>
</evidence>
<dbReference type="PANTHER" id="PTHR45790:SF4">
    <property type="entry name" value="COBALT-PRECORRIN-4 C(11)-METHYLTRANSFERASE"/>
    <property type="match status" value="1"/>
</dbReference>
<keyword evidence="5 8" id="KW-0808">Transferase</keyword>
<comment type="pathway">
    <text evidence="1">Cofactor biosynthesis; adenosylcobalamin biosynthesis.</text>
</comment>
<gene>
    <name evidence="8" type="primary">cobM</name>
    <name evidence="8" type="ORF">IAA07_01185</name>
</gene>
<feature type="domain" description="Tetrapyrrole methylase" evidence="7">
    <location>
        <begin position="1"/>
        <end position="207"/>
    </location>
</feature>
<dbReference type="InterPro" id="IPR000878">
    <property type="entry name" value="4pyrrol_Mease"/>
</dbReference>
<dbReference type="InterPro" id="IPR014776">
    <property type="entry name" value="4pyrrole_Mease_sub2"/>
</dbReference>
<keyword evidence="3" id="KW-0169">Cobalamin biosynthesis</keyword>
<reference evidence="8" key="1">
    <citation type="journal article" date="2021" name="PeerJ">
        <title>Extensive microbial diversity within the chicken gut microbiome revealed by metagenomics and culture.</title>
        <authorList>
            <person name="Gilroy R."/>
            <person name="Ravi A."/>
            <person name="Getino M."/>
            <person name="Pursley I."/>
            <person name="Horton D.L."/>
            <person name="Alikhan N.F."/>
            <person name="Baker D."/>
            <person name="Gharbi K."/>
            <person name="Hall N."/>
            <person name="Watson M."/>
            <person name="Adriaenssens E.M."/>
            <person name="Foster-Nyarko E."/>
            <person name="Jarju S."/>
            <person name="Secka A."/>
            <person name="Antonio M."/>
            <person name="Oren A."/>
            <person name="Chaudhuri R.R."/>
            <person name="La Ragione R."/>
            <person name="Hildebrand F."/>
            <person name="Pallen M.J."/>
        </authorList>
    </citation>
    <scope>NUCLEOTIDE SEQUENCE</scope>
    <source>
        <strain evidence="8">CHK178-16964</strain>
    </source>
</reference>
<evidence type="ECO:0000259" key="7">
    <source>
        <dbReference type="Pfam" id="PF00590"/>
    </source>
</evidence>
<evidence type="ECO:0000256" key="2">
    <source>
        <dbReference type="ARBA" id="ARBA00005879"/>
    </source>
</evidence>
<organism evidence="8 9">
    <name type="scientific">Candidatus Lachnoclostridium stercoravium</name>
    <dbReference type="NCBI Taxonomy" id="2838633"/>
    <lineage>
        <taxon>Bacteria</taxon>
        <taxon>Bacillati</taxon>
        <taxon>Bacillota</taxon>
        <taxon>Clostridia</taxon>
        <taxon>Lachnospirales</taxon>
        <taxon>Lachnospiraceae</taxon>
    </lineage>
</organism>
<name>A0A9D2KLD7_9FIRM</name>
<evidence type="ECO:0000256" key="6">
    <source>
        <dbReference type="ARBA" id="ARBA00022691"/>
    </source>
</evidence>
<dbReference type="Gene3D" id="3.40.1010.10">
    <property type="entry name" value="Cobalt-precorrin-4 Transmethylase, Domain 1"/>
    <property type="match status" value="1"/>
</dbReference>
<dbReference type="EC" id="2.1.1.133" evidence="8"/>
<dbReference type="CDD" id="cd11641">
    <property type="entry name" value="Precorrin-4_C11-MT"/>
    <property type="match status" value="1"/>
</dbReference>
<protein>
    <submittedName>
        <fullName evidence="8">Precorrin-4 C(11)-methyltransferase</fullName>
        <ecNumber evidence="8">2.1.1.133</ecNumber>
    </submittedName>
</protein>
<comment type="similarity">
    <text evidence="2">Belongs to the precorrin methyltransferase family.</text>
</comment>
<comment type="caution">
    <text evidence="8">The sequence shown here is derived from an EMBL/GenBank/DDBJ whole genome shotgun (WGS) entry which is preliminary data.</text>
</comment>
<evidence type="ECO:0000256" key="3">
    <source>
        <dbReference type="ARBA" id="ARBA00022573"/>
    </source>
</evidence>
<keyword evidence="6" id="KW-0949">S-adenosyl-L-methionine</keyword>
<accession>A0A9D2KLD7</accession>
<proteinExistence type="inferred from homology"/>
<reference evidence="8" key="2">
    <citation type="submission" date="2021-04" db="EMBL/GenBank/DDBJ databases">
        <authorList>
            <person name="Gilroy R."/>
        </authorList>
    </citation>
    <scope>NUCLEOTIDE SEQUENCE</scope>
    <source>
        <strain evidence="8">CHK178-16964</strain>
    </source>
</reference>
<dbReference type="PROSITE" id="PS00839">
    <property type="entry name" value="SUMT_1"/>
    <property type="match status" value="1"/>
</dbReference>
<evidence type="ECO:0000256" key="5">
    <source>
        <dbReference type="ARBA" id="ARBA00022679"/>
    </source>
</evidence>
<evidence type="ECO:0000313" key="8">
    <source>
        <dbReference type="EMBL" id="HJA70177.1"/>
    </source>
</evidence>
<evidence type="ECO:0000313" key="9">
    <source>
        <dbReference type="Proteomes" id="UP000823900"/>
    </source>
</evidence>
<dbReference type="Pfam" id="PF00590">
    <property type="entry name" value="TP_methylase"/>
    <property type="match status" value="1"/>
</dbReference>
<dbReference type="InterPro" id="IPR035996">
    <property type="entry name" value="4pyrrol_Methylase_sf"/>
</dbReference>
<dbReference type="GO" id="GO:0032259">
    <property type="term" value="P:methylation"/>
    <property type="evidence" value="ECO:0007669"/>
    <property type="project" value="UniProtKB-KW"/>
</dbReference>